<evidence type="ECO:0000313" key="2">
    <source>
        <dbReference type="EMBL" id="MBB6126925.1"/>
    </source>
</evidence>
<feature type="chain" id="PRO_5032812654" evidence="1">
    <location>
        <begin position="25"/>
        <end position="164"/>
    </location>
</feature>
<dbReference type="Proteomes" id="UP000548326">
    <property type="component" value="Unassembled WGS sequence"/>
</dbReference>
<dbReference type="RefSeq" id="WP_183586050.1">
    <property type="nucleotide sequence ID" value="NZ_JACHCA010000002.1"/>
</dbReference>
<dbReference type="PROSITE" id="PS51257">
    <property type="entry name" value="PROKAR_LIPOPROTEIN"/>
    <property type="match status" value="1"/>
</dbReference>
<accession>A0A841JEQ0</accession>
<sequence length="164" mass="17929">MAIKIKLCLLVAGMMAASCSGNHSNTTDTLDTGGKKDTMLANEADAPVVNMQYCFYHTDGKRAQDTTMVNMLINGDEVTGKMSWLPKEKDARKGTITGKLTGNAIKAVWTFTQEGSKDSMNVEFQLRGNALAQKPYSYDTKTGREQTNTGADYSVIYSMKNCTN</sequence>
<name>A0A841JEQ0_9SPHI</name>
<gene>
    <name evidence="2" type="ORF">HDF22_001030</name>
</gene>
<protein>
    <submittedName>
        <fullName evidence="2">Uncharacterized protein</fullName>
    </submittedName>
</protein>
<organism evidence="2 3">
    <name type="scientific">Mucilaginibacter lappiensis</name>
    <dbReference type="NCBI Taxonomy" id="354630"/>
    <lineage>
        <taxon>Bacteria</taxon>
        <taxon>Pseudomonadati</taxon>
        <taxon>Bacteroidota</taxon>
        <taxon>Sphingobacteriia</taxon>
        <taxon>Sphingobacteriales</taxon>
        <taxon>Sphingobacteriaceae</taxon>
        <taxon>Mucilaginibacter</taxon>
    </lineage>
</organism>
<evidence type="ECO:0000256" key="1">
    <source>
        <dbReference type="SAM" id="SignalP"/>
    </source>
</evidence>
<evidence type="ECO:0000313" key="3">
    <source>
        <dbReference type="Proteomes" id="UP000548326"/>
    </source>
</evidence>
<comment type="caution">
    <text evidence="2">The sequence shown here is derived from an EMBL/GenBank/DDBJ whole genome shotgun (WGS) entry which is preliminary data.</text>
</comment>
<dbReference type="EMBL" id="JACHCA010000002">
    <property type="protein sequence ID" value="MBB6126925.1"/>
    <property type="molecule type" value="Genomic_DNA"/>
</dbReference>
<reference evidence="2 3" key="1">
    <citation type="submission" date="2020-08" db="EMBL/GenBank/DDBJ databases">
        <title>Genomic Encyclopedia of Type Strains, Phase IV (KMG-V): Genome sequencing to study the core and pangenomes of soil and plant-associated prokaryotes.</title>
        <authorList>
            <person name="Whitman W."/>
        </authorList>
    </citation>
    <scope>NUCLEOTIDE SEQUENCE [LARGE SCALE GENOMIC DNA]</scope>
    <source>
        <strain evidence="2 3">MP601</strain>
    </source>
</reference>
<proteinExistence type="predicted"/>
<feature type="signal peptide" evidence="1">
    <location>
        <begin position="1"/>
        <end position="24"/>
    </location>
</feature>
<dbReference type="AlphaFoldDB" id="A0A841JEQ0"/>
<keyword evidence="1" id="KW-0732">Signal</keyword>